<accession>A0A8H6I4S6</accession>
<comment type="caution">
    <text evidence="2">The sequence shown here is derived from an EMBL/GenBank/DDBJ whole genome shotgun (WGS) entry which is preliminary data.</text>
</comment>
<dbReference type="OrthoDB" id="3092092at2759"/>
<feature type="compositionally biased region" description="Low complexity" evidence="1">
    <location>
        <begin position="150"/>
        <end position="161"/>
    </location>
</feature>
<organism evidence="2 3">
    <name type="scientific">Ephemerocybe angulata</name>
    <dbReference type="NCBI Taxonomy" id="980116"/>
    <lineage>
        <taxon>Eukaryota</taxon>
        <taxon>Fungi</taxon>
        <taxon>Dikarya</taxon>
        <taxon>Basidiomycota</taxon>
        <taxon>Agaricomycotina</taxon>
        <taxon>Agaricomycetes</taxon>
        <taxon>Agaricomycetidae</taxon>
        <taxon>Agaricales</taxon>
        <taxon>Agaricineae</taxon>
        <taxon>Psathyrellaceae</taxon>
        <taxon>Ephemerocybe</taxon>
    </lineage>
</organism>
<feature type="region of interest" description="Disordered" evidence="1">
    <location>
        <begin position="176"/>
        <end position="209"/>
    </location>
</feature>
<feature type="compositionally biased region" description="Low complexity" evidence="1">
    <location>
        <begin position="408"/>
        <end position="423"/>
    </location>
</feature>
<sequence length="816" mass="88100">MASSGQQAFTLPSVPLAAGPVSSLSTSNLLEPDLSGIDLDLRIKSKWWKDLRDLSGKKRAEKLGAVWGEMSRPSDFDIEVKAALEATEKKIESLRTMQRSIPPWNFIAVRNNNKQLEEAIIKYKVSASEPMKMLQTAGQNAASRHHHHSMPSWSSAPAPSMTSASTNLNLVVVSQGRPSSSAAPPMAFVDSPFHSGSQPGSPTASGGFHICMTEPNVEVNAIAGSSPRHPVLDAEGGTSAVTPNWQDANGETRRAASPVGSSASPPTPYADFQAWMGATSGEDSGNAWSARAELFKPGLVSQGSRSSSTAAPIGSMESPSSYHSESRPRSPIASGSSSHRPVFDREGRLSTMDVPNWQNADGGPWASPPTDHAASRKHHQSTPIWGSAPPPSNSAPTYLNHGFLSQGPPSSSTAPPMASMDSPFPYHSHSRPGNWQDANGERRLMASRSASPPTPYPGFQGEMAPTFGSSPPQGYETRGAVFYGAHGAPSAPTTVIHNHHTHNYAGPALFPGASGQRDFHIDYRSVDGNYYDTHFNGGTLTVESRSPTQTPFRPIPAMVTNGLPGSPPLPLSDSPTEETSILHVKPLPDGDERLLLLERAAAELSQSAALPDLADAAACDLKSLVDWLRIVPVEKGKRVLYLSRKTTVECDQFEEVARYVGEACATSNLPSFPLLMGLESISPDSIVPRIADGLYESFPAFRRHWETTYPDYRRPIAYLDGMLPGEGIVPSQNQFQHYISKVFDYIPEDERLPILVLIIGLDNRSSVKMRKHVNQCMLDCMRSTHMLFIVAGKKSIAVQDMLQEMRSTSLGISVDT</sequence>
<reference evidence="2 3" key="1">
    <citation type="submission" date="2020-07" db="EMBL/GenBank/DDBJ databases">
        <title>Comparative genomics of pyrophilous fungi reveals a link between fire events and developmental genes.</title>
        <authorList>
            <consortium name="DOE Joint Genome Institute"/>
            <person name="Steindorff A.S."/>
            <person name="Carver A."/>
            <person name="Calhoun S."/>
            <person name="Stillman K."/>
            <person name="Liu H."/>
            <person name="Lipzen A."/>
            <person name="Pangilinan J."/>
            <person name="Labutti K."/>
            <person name="Bruns T.D."/>
            <person name="Grigoriev I.V."/>
        </authorList>
    </citation>
    <scope>NUCLEOTIDE SEQUENCE [LARGE SCALE GENOMIC DNA]</scope>
    <source>
        <strain evidence="2 3">CBS 144469</strain>
    </source>
</reference>
<feature type="region of interest" description="Disordered" evidence="1">
    <location>
        <begin position="135"/>
        <end position="161"/>
    </location>
</feature>
<proteinExistence type="predicted"/>
<feature type="compositionally biased region" description="Polar residues" evidence="1">
    <location>
        <begin position="194"/>
        <end position="204"/>
    </location>
</feature>
<name>A0A8H6I4S6_9AGAR</name>
<evidence type="ECO:0000256" key="1">
    <source>
        <dbReference type="SAM" id="MobiDB-lite"/>
    </source>
</evidence>
<keyword evidence="3" id="KW-1185">Reference proteome</keyword>
<dbReference type="EMBL" id="JACGCI010000020">
    <property type="protein sequence ID" value="KAF6757919.1"/>
    <property type="molecule type" value="Genomic_DNA"/>
</dbReference>
<feature type="compositionally biased region" description="Polar residues" evidence="1">
    <location>
        <begin position="301"/>
        <end position="310"/>
    </location>
</feature>
<feature type="non-terminal residue" evidence="2">
    <location>
        <position position="1"/>
    </location>
</feature>
<evidence type="ECO:0000313" key="2">
    <source>
        <dbReference type="EMBL" id="KAF6757919.1"/>
    </source>
</evidence>
<feature type="region of interest" description="Disordered" evidence="1">
    <location>
        <begin position="299"/>
        <end position="475"/>
    </location>
</feature>
<protein>
    <submittedName>
        <fullName evidence="2">Uncharacterized protein</fullName>
    </submittedName>
</protein>
<evidence type="ECO:0000313" key="3">
    <source>
        <dbReference type="Proteomes" id="UP000521943"/>
    </source>
</evidence>
<feature type="compositionally biased region" description="Polar residues" evidence="1">
    <location>
        <begin position="239"/>
        <end position="249"/>
    </location>
</feature>
<gene>
    <name evidence="2" type="ORF">DFP72DRAFT_1167783</name>
</gene>
<feature type="compositionally biased region" description="Low complexity" evidence="1">
    <location>
        <begin position="255"/>
        <end position="264"/>
    </location>
</feature>
<feature type="region of interest" description="Disordered" evidence="1">
    <location>
        <begin position="226"/>
        <end position="270"/>
    </location>
</feature>
<dbReference type="AlphaFoldDB" id="A0A8H6I4S6"/>
<dbReference type="Proteomes" id="UP000521943">
    <property type="component" value="Unassembled WGS sequence"/>
</dbReference>